<feature type="domain" description="Peptidase S8/S53" evidence="3">
    <location>
        <begin position="3"/>
        <end position="112"/>
    </location>
</feature>
<protein>
    <submittedName>
        <fullName evidence="4">S8 family serine peptidase</fullName>
    </submittedName>
</protein>
<dbReference type="InterPro" id="IPR036852">
    <property type="entry name" value="Peptidase_S8/S53_dom_sf"/>
</dbReference>
<accession>A0A941FL18</accession>
<organism evidence="4 5">
    <name type="scientific">Peribacillus frigoritolerans</name>
    <dbReference type="NCBI Taxonomy" id="450367"/>
    <lineage>
        <taxon>Bacteria</taxon>
        <taxon>Bacillati</taxon>
        <taxon>Bacillota</taxon>
        <taxon>Bacilli</taxon>
        <taxon>Bacillales</taxon>
        <taxon>Bacillaceae</taxon>
        <taxon>Peribacillus</taxon>
    </lineage>
</organism>
<comment type="caution">
    <text evidence="2">Lacks conserved residue(s) required for the propagation of feature annotation.</text>
</comment>
<dbReference type="GO" id="GO:0004252">
    <property type="term" value="F:serine-type endopeptidase activity"/>
    <property type="evidence" value="ECO:0007669"/>
    <property type="project" value="InterPro"/>
</dbReference>
<gene>
    <name evidence="4" type="ORF">KEH51_10480</name>
</gene>
<dbReference type="EMBL" id="JAGTPW010000015">
    <property type="protein sequence ID" value="MBR8644719.1"/>
    <property type="molecule type" value="Genomic_DNA"/>
</dbReference>
<evidence type="ECO:0000256" key="2">
    <source>
        <dbReference type="PROSITE-ProRule" id="PRU01240"/>
    </source>
</evidence>
<dbReference type="PROSITE" id="PS51892">
    <property type="entry name" value="SUBTILASE"/>
    <property type="match status" value="1"/>
</dbReference>
<dbReference type="GO" id="GO:0006508">
    <property type="term" value="P:proteolysis"/>
    <property type="evidence" value="ECO:0007669"/>
    <property type="project" value="InterPro"/>
</dbReference>
<dbReference type="Pfam" id="PF00082">
    <property type="entry name" value="Peptidase_S8"/>
    <property type="match status" value="1"/>
</dbReference>
<dbReference type="Proteomes" id="UP000680045">
    <property type="component" value="Unassembled WGS sequence"/>
</dbReference>
<evidence type="ECO:0000259" key="3">
    <source>
        <dbReference type="Pfam" id="PF00082"/>
    </source>
</evidence>
<dbReference type="PANTHER" id="PTHR43399">
    <property type="entry name" value="SUBTILISIN-RELATED"/>
    <property type="match status" value="1"/>
</dbReference>
<evidence type="ECO:0000256" key="1">
    <source>
        <dbReference type="ARBA" id="ARBA00011073"/>
    </source>
</evidence>
<proteinExistence type="inferred from homology"/>
<dbReference type="PANTHER" id="PTHR43399:SF4">
    <property type="entry name" value="CELL WALL-ASSOCIATED PROTEASE"/>
    <property type="match status" value="1"/>
</dbReference>
<evidence type="ECO:0000313" key="5">
    <source>
        <dbReference type="Proteomes" id="UP000680045"/>
    </source>
</evidence>
<comment type="caution">
    <text evidence="4">The sequence shown here is derived from an EMBL/GenBank/DDBJ whole genome shotgun (WGS) entry which is preliminary data.</text>
</comment>
<dbReference type="InterPro" id="IPR000209">
    <property type="entry name" value="Peptidase_S8/S53_dom"/>
</dbReference>
<dbReference type="AlphaFoldDB" id="A0A941FL18"/>
<evidence type="ECO:0000313" key="4">
    <source>
        <dbReference type="EMBL" id="MBR8644719.1"/>
    </source>
</evidence>
<reference evidence="4" key="1">
    <citation type="submission" date="2021-04" db="EMBL/GenBank/DDBJ databases">
        <title>Whole genome sequencing of Enterococci isolates from hospitalized patients.</title>
        <authorList>
            <person name="Ogoti B.M."/>
            <person name="Onyambu F.G."/>
        </authorList>
    </citation>
    <scope>NUCLEOTIDE SEQUENCE</scope>
    <source>
        <strain evidence="4">242</strain>
    </source>
</reference>
<comment type="similarity">
    <text evidence="1 2">Belongs to the peptidase S8 family.</text>
</comment>
<dbReference type="InterPro" id="IPR051048">
    <property type="entry name" value="Peptidase_S8/S53_subtilisin"/>
</dbReference>
<dbReference type="Gene3D" id="3.40.50.200">
    <property type="entry name" value="Peptidase S8/S53 domain"/>
    <property type="match status" value="1"/>
</dbReference>
<dbReference type="SUPFAM" id="SSF52743">
    <property type="entry name" value="Subtilisin-like"/>
    <property type="match status" value="1"/>
</dbReference>
<sequence>MPLKFLGPYGGYESDAIVAIEYAKAKGVKILNNSWGGGENSQALKDAIKNSGTLFIAAAGNFAENSDTSPMYPAAYDLPNILSVASINNTGNLSGFSNYGAKSVDVAAPGESILSTTPSGRRLFYGL</sequence>
<name>A0A941FL18_9BACI</name>